<dbReference type="InterPro" id="IPR048443">
    <property type="entry name" value="RqcP2_N"/>
</dbReference>
<dbReference type="Gene3D" id="3.30.1370.160">
    <property type="match status" value="1"/>
</dbReference>
<dbReference type="SUPFAM" id="SSF55174">
    <property type="entry name" value="Alpha-L RNA-binding motif"/>
    <property type="match status" value="1"/>
</dbReference>
<keyword evidence="1" id="KW-0694">RNA-binding</keyword>
<dbReference type="AlphaFoldDB" id="A0A1I1VGW8"/>
<reference evidence="4" key="1">
    <citation type="submission" date="2016-10" db="EMBL/GenBank/DDBJ databases">
        <authorList>
            <person name="Varghese N."/>
            <person name="Submissions S."/>
        </authorList>
    </citation>
    <scope>NUCLEOTIDE SEQUENCE [LARGE SCALE GENOMIC DNA]</scope>
    <source>
        <strain evidence="4">DSM 22530</strain>
    </source>
</reference>
<accession>A0A1I1VGW8</accession>
<dbReference type="STRING" id="640948.SAMN05216238_104242"/>
<dbReference type="Proteomes" id="UP000199474">
    <property type="component" value="Unassembled WGS sequence"/>
</dbReference>
<gene>
    <name evidence="3" type="ORF">SAMN05216238_104242</name>
</gene>
<keyword evidence="4" id="KW-1185">Reference proteome</keyword>
<dbReference type="EMBL" id="FOMR01000004">
    <property type="protein sequence ID" value="SFD82251.1"/>
    <property type="molecule type" value="Genomic_DNA"/>
</dbReference>
<sequence>MDIYQHFRQDEHPFIDQVLSWIDNVEKTYQMKITDFLDPREQQIVDMLTGTSLEELKVFKHGGSKNAERKRVIIAPFYEQVSEDDFQLALLQGSYHAKFISLSHRDVMGAFLSQGIKRGKLGDILVEDGLIQIIMASEIAPYVLTNLTSIKQARIKLEEQQLSSVVEKETTWVESNYIVSSMRLDTVVKAIYRLSRKDAGELIKKGLVKVNYKVADNRKLILDEGDMLSLRGKGRSKIIQINARTKKDNLSITAGLLK</sequence>
<evidence type="ECO:0000313" key="4">
    <source>
        <dbReference type="Proteomes" id="UP000199474"/>
    </source>
</evidence>
<name>A0A1I1VGW8_9BACI</name>
<dbReference type="InterPro" id="IPR040591">
    <property type="entry name" value="RqcP2_RBD"/>
</dbReference>
<proteinExistence type="predicted"/>
<dbReference type="RefSeq" id="WP_090083690.1">
    <property type="nucleotide sequence ID" value="NZ_FOMR01000004.1"/>
</dbReference>
<dbReference type="Gene3D" id="3.30.70.330">
    <property type="match status" value="1"/>
</dbReference>
<dbReference type="InterPro" id="IPR012677">
    <property type="entry name" value="Nucleotide-bd_a/b_plait_sf"/>
</dbReference>
<dbReference type="InterPro" id="IPR002942">
    <property type="entry name" value="S4_RNA-bd"/>
</dbReference>
<organism evidence="3 4">
    <name type="scientific">Lentibacillus persicus</name>
    <dbReference type="NCBI Taxonomy" id="640948"/>
    <lineage>
        <taxon>Bacteria</taxon>
        <taxon>Bacillati</taxon>
        <taxon>Bacillota</taxon>
        <taxon>Bacilli</taxon>
        <taxon>Bacillales</taxon>
        <taxon>Bacillaceae</taxon>
        <taxon>Lentibacillus</taxon>
    </lineage>
</organism>
<dbReference type="PROSITE" id="PS50889">
    <property type="entry name" value="S4"/>
    <property type="match status" value="1"/>
</dbReference>
<dbReference type="Pfam" id="PF17774">
    <property type="entry name" value="YlmH_RBD"/>
    <property type="match status" value="1"/>
</dbReference>
<dbReference type="Pfam" id="PF01479">
    <property type="entry name" value="S4"/>
    <property type="match status" value="1"/>
</dbReference>
<dbReference type="Pfam" id="PF21278">
    <property type="entry name" value="YlmH_1st"/>
    <property type="match status" value="1"/>
</dbReference>
<feature type="domain" description="RNA-binding S4" evidence="2">
    <location>
        <begin position="182"/>
        <end position="244"/>
    </location>
</feature>
<evidence type="ECO:0000313" key="3">
    <source>
        <dbReference type="EMBL" id="SFD82251.1"/>
    </source>
</evidence>
<evidence type="ECO:0000256" key="1">
    <source>
        <dbReference type="PROSITE-ProRule" id="PRU00182"/>
    </source>
</evidence>
<dbReference type="OrthoDB" id="9812787at2"/>
<dbReference type="InterPro" id="IPR036986">
    <property type="entry name" value="S4_RNA-bd_sf"/>
</dbReference>
<dbReference type="GO" id="GO:0003723">
    <property type="term" value="F:RNA binding"/>
    <property type="evidence" value="ECO:0007669"/>
    <property type="project" value="UniProtKB-KW"/>
</dbReference>
<protein>
    <submittedName>
        <fullName evidence="3">RNA-binding protein YlmH, contains S4-like domain</fullName>
    </submittedName>
</protein>
<dbReference type="SMART" id="SM00363">
    <property type="entry name" value="S4"/>
    <property type="match status" value="1"/>
</dbReference>
<evidence type="ECO:0000259" key="2">
    <source>
        <dbReference type="SMART" id="SM00363"/>
    </source>
</evidence>
<dbReference type="Gene3D" id="3.10.290.10">
    <property type="entry name" value="RNA-binding S4 domain"/>
    <property type="match status" value="1"/>
</dbReference>
<dbReference type="CDD" id="cd00165">
    <property type="entry name" value="S4"/>
    <property type="match status" value="1"/>
</dbReference>